<protein>
    <submittedName>
        <fullName evidence="1">Uncharacterized protein</fullName>
    </submittedName>
</protein>
<dbReference type="Proteomes" id="UP001302812">
    <property type="component" value="Unassembled WGS sequence"/>
</dbReference>
<gene>
    <name evidence="1" type="ORF">N656DRAFT_374090</name>
</gene>
<reference evidence="1" key="1">
    <citation type="journal article" date="2023" name="Mol. Phylogenet. Evol.">
        <title>Genome-scale phylogeny and comparative genomics of the fungal order Sordariales.</title>
        <authorList>
            <person name="Hensen N."/>
            <person name="Bonometti L."/>
            <person name="Westerberg I."/>
            <person name="Brannstrom I.O."/>
            <person name="Guillou S."/>
            <person name="Cros-Aarteil S."/>
            <person name="Calhoun S."/>
            <person name="Haridas S."/>
            <person name="Kuo A."/>
            <person name="Mondo S."/>
            <person name="Pangilinan J."/>
            <person name="Riley R."/>
            <person name="LaButti K."/>
            <person name="Andreopoulos B."/>
            <person name="Lipzen A."/>
            <person name="Chen C."/>
            <person name="Yan M."/>
            <person name="Daum C."/>
            <person name="Ng V."/>
            <person name="Clum A."/>
            <person name="Steindorff A."/>
            <person name="Ohm R.A."/>
            <person name="Martin F."/>
            <person name="Silar P."/>
            <person name="Natvig D.O."/>
            <person name="Lalanne C."/>
            <person name="Gautier V."/>
            <person name="Ament-Velasquez S.L."/>
            <person name="Kruys A."/>
            <person name="Hutchinson M.I."/>
            <person name="Powell A.J."/>
            <person name="Barry K."/>
            <person name="Miller A.N."/>
            <person name="Grigoriev I.V."/>
            <person name="Debuchy R."/>
            <person name="Gladieux P."/>
            <person name="Hiltunen Thoren M."/>
            <person name="Johannesson H."/>
        </authorList>
    </citation>
    <scope>NUCLEOTIDE SEQUENCE</scope>
    <source>
        <strain evidence="1">CBS 508.74</strain>
    </source>
</reference>
<evidence type="ECO:0000313" key="1">
    <source>
        <dbReference type="EMBL" id="KAK4108780.1"/>
    </source>
</evidence>
<keyword evidence="2" id="KW-1185">Reference proteome</keyword>
<comment type="caution">
    <text evidence="1">The sequence shown here is derived from an EMBL/GenBank/DDBJ whole genome shotgun (WGS) entry which is preliminary data.</text>
</comment>
<dbReference type="AlphaFoldDB" id="A0AAN6QEJ8"/>
<reference evidence="1" key="2">
    <citation type="submission" date="2023-05" db="EMBL/GenBank/DDBJ databases">
        <authorList>
            <consortium name="Lawrence Berkeley National Laboratory"/>
            <person name="Steindorff A."/>
            <person name="Hensen N."/>
            <person name="Bonometti L."/>
            <person name="Westerberg I."/>
            <person name="Brannstrom I.O."/>
            <person name="Guillou S."/>
            <person name="Cros-Aarteil S."/>
            <person name="Calhoun S."/>
            <person name="Haridas S."/>
            <person name="Kuo A."/>
            <person name="Mondo S."/>
            <person name="Pangilinan J."/>
            <person name="Riley R."/>
            <person name="Labutti K."/>
            <person name="Andreopoulos B."/>
            <person name="Lipzen A."/>
            <person name="Chen C."/>
            <person name="Yanf M."/>
            <person name="Daum C."/>
            <person name="Ng V."/>
            <person name="Clum A."/>
            <person name="Ohm R."/>
            <person name="Martin F."/>
            <person name="Silar P."/>
            <person name="Natvig D."/>
            <person name="Lalanne C."/>
            <person name="Gautier V."/>
            <person name="Ament-Velasquez S.L."/>
            <person name="Kruys A."/>
            <person name="Hutchinson M.I."/>
            <person name="Powell A.J."/>
            <person name="Barry K."/>
            <person name="Miller A.N."/>
            <person name="Grigoriev I.V."/>
            <person name="Debuchy R."/>
            <person name="Gladieux P."/>
            <person name="Thoren M.H."/>
            <person name="Johannesson H."/>
        </authorList>
    </citation>
    <scope>NUCLEOTIDE SEQUENCE</scope>
    <source>
        <strain evidence="1">CBS 508.74</strain>
    </source>
</reference>
<proteinExistence type="predicted"/>
<name>A0AAN6QEJ8_9PEZI</name>
<dbReference type="EMBL" id="MU853360">
    <property type="protein sequence ID" value="KAK4108780.1"/>
    <property type="molecule type" value="Genomic_DNA"/>
</dbReference>
<dbReference type="GeneID" id="89933550"/>
<organism evidence="1 2">
    <name type="scientific">Canariomyces notabilis</name>
    <dbReference type="NCBI Taxonomy" id="2074819"/>
    <lineage>
        <taxon>Eukaryota</taxon>
        <taxon>Fungi</taxon>
        <taxon>Dikarya</taxon>
        <taxon>Ascomycota</taxon>
        <taxon>Pezizomycotina</taxon>
        <taxon>Sordariomycetes</taxon>
        <taxon>Sordariomycetidae</taxon>
        <taxon>Sordariales</taxon>
        <taxon>Chaetomiaceae</taxon>
        <taxon>Canariomyces</taxon>
    </lineage>
</organism>
<accession>A0AAN6QEJ8</accession>
<sequence>METAMTILQEYLHHMICTVHLIIQSQHWFHELNYPAVAHMPQSSTSVMVLPLMAEQLRSATSQLELPQYQPSMCNYLTVERHGWAPTEAVPACTPQQPEFHSHLDARQKPCAPRRLPHSRFEGSEVPGLLLGQLCGDLWHRILSSLGRPYQPSPTFPRPAVFLGPCSIVTSSLCRGGRRSLFSFGINNQIDAAISVISRPGNSSSRLSTRNF</sequence>
<dbReference type="RefSeq" id="XP_064666350.1">
    <property type="nucleotide sequence ID" value="XM_064809426.1"/>
</dbReference>
<evidence type="ECO:0000313" key="2">
    <source>
        <dbReference type="Proteomes" id="UP001302812"/>
    </source>
</evidence>